<dbReference type="InterPro" id="IPR013783">
    <property type="entry name" value="Ig-like_fold"/>
</dbReference>
<dbReference type="GO" id="GO:0005975">
    <property type="term" value="P:carbohydrate metabolic process"/>
    <property type="evidence" value="ECO:0007669"/>
    <property type="project" value="UniProtKB-ARBA"/>
</dbReference>
<dbReference type="InterPro" id="IPR003961">
    <property type="entry name" value="FN3_dom"/>
</dbReference>
<sequence>MRKFASVVIAGLLAALLTPLGPISPASAAPAAPAITTPAAGASNPDNPVLGWNATSGAVKYDVQVSPNSDFSGTLSFTQTTANTKATPPNDLPVGDYYWRVRASDGANASGPFAQSTFTKEPRNAPAAVSPVDGASLVYPADPLFFQWNALAGAKGYEIQIDDDALFVGAPAPIATTNLSYAPTTPPVFGNTFWWRVRAKSSTSVYSQWSTPRSYSMAWGAVPVTLVSPPSTNTPSIEEVTLDWAPMAGAAYYEIQVSPDANFNNPVVRGADNTRGRKVVSTRFSDNDITAADALNFPAGAYYWRVRAMSTAQTAEPGPWSATWTFTRSWPATSTDEVALPNGTLTAPSPSPQVTLIAPTDQNYNLTEPRLSWTPQRGASNYEVRFSSDSAFSPDRVASCFTNHTTLTPFWRVLPNTSTTCQPKNALGELIVRPGVVAYWQVRALDGPESPATNGQFTTGRSFLYEQPGLTTLSPANGQTVTVPILKWNGATNIALYKVTLQAINPPPNVTCATVTAYTYNTTYVPEILDSKCSEWQWTVQGLEDNNNSNFNDGQPTRIPLGGWRTFTWNRPTGVASSPSPVTTTAIAAYLPPLMTWPAVTNATTYQVYFSRHGANSFSAVTATGTNATAYAYTGSLTSPLGRLLSTGDYDYFVRANTTAGSVDSPLGTFHIQTLPGATLTAPTNCPLNSCTSVEYDTPTFKWNPVPGAGLYILYLATDPDFTNITHEFRTDHTQFTPAESLPDSQAGQATYWYVRSCYSPAECGTFDSTVFPDARAFRKQSVAVTTESPVSGYQETTGEVRFAWKDYLFANQVKGVTQEAAWYQVQVSTTENFTNVIETSPKVDSTEYTADLKTYPDGPLYWRVQAFDNSSNPLTFSTPITFSKKLAAPTGLTPTANTIVASAPLLEWDAMAYSGQYEVEIYKNPGDALSPTNRVASITTRSTSAIPVTPLTAGQYGWRVRRIDPNGLAGSWSAEVNTALSTFTVQAAKPVLVNPTQGSTVSNASLLFSWTTVPGATRYKVEASSSDTFSGLIENVTTDMTSWAPGQLSPAWPNGTIYWRVTALDSAGAALATSVRGSFTRDRSTSGELTAVAPYRVLDTRSQNFPLGEGQSRAVSVVGGASGVPTTGVSAVVLNATVTGPTKASYLTLWPAGTTKPTVSALNFVAGQTVANHATVPVDASGRISMYNNRGSTHVILDVVGYYSNGTLPRGTRYTPAGSPTRIADTRGGGGQPAKPLAGGEARVMEVAGLGGVPADAKAVVMNVTAVSPTKEGYFTVYPAGGTRPTASSLNFKPNATVPNLVTMPLGTGGDVTVFNSAGSTHLLMDVVGWYLAGDPAPGTRMSTVTPTRIADTRGAEGPRLGAGSIRSFQIRGRAGIPSTAAGVILNVTIVAPGGSGYATVFPSGNALPTASNLNYTDAQTVSNQVIARIGSDGKVNVYSLRSADVILDVVGWLG</sequence>
<feature type="region of interest" description="Disordered" evidence="1">
    <location>
        <begin position="1212"/>
        <end position="1238"/>
    </location>
</feature>
<evidence type="ECO:0000256" key="2">
    <source>
        <dbReference type="SAM" id="SignalP"/>
    </source>
</evidence>
<evidence type="ECO:0000259" key="3">
    <source>
        <dbReference type="PROSITE" id="PS50853"/>
    </source>
</evidence>
<accession>A0A502D2U1</accession>
<comment type="caution">
    <text evidence="4">The sequence shown here is derived from an EMBL/GenBank/DDBJ whole genome shotgun (WGS) entry which is preliminary data.</text>
</comment>
<dbReference type="OrthoDB" id="4855196at2"/>
<dbReference type="Gene3D" id="2.60.40.10">
    <property type="entry name" value="Immunoglobulins"/>
    <property type="match status" value="6"/>
</dbReference>
<feature type="chain" id="PRO_5021382355" description="Fibronectin type-III domain-containing protein" evidence="2">
    <location>
        <begin position="29"/>
        <end position="1456"/>
    </location>
</feature>
<dbReference type="Proteomes" id="UP000317722">
    <property type="component" value="Unassembled WGS sequence"/>
</dbReference>
<feature type="signal peptide" evidence="2">
    <location>
        <begin position="1"/>
        <end position="28"/>
    </location>
</feature>
<proteinExistence type="predicted"/>
<reference evidence="4 5" key="1">
    <citation type="journal article" date="2019" name="Environ. Microbiol.">
        <title>Species interactions and distinct microbial communities in high Arctic permafrost affected cryosols are associated with the CH4 and CO2 gas fluxes.</title>
        <authorList>
            <person name="Altshuler I."/>
            <person name="Hamel J."/>
            <person name="Turney S."/>
            <person name="Magnuson E."/>
            <person name="Levesque R."/>
            <person name="Greer C."/>
            <person name="Whyte L.G."/>
        </authorList>
    </citation>
    <scope>NUCLEOTIDE SEQUENCE [LARGE SCALE GENOMIC DNA]</scope>
    <source>
        <strain evidence="4 5">S9.3A</strain>
    </source>
</reference>
<keyword evidence="5" id="KW-1185">Reference proteome</keyword>
<dbReference type="RefSeq" id="WP_140737159.1">
    <property type="nucleotide sequence ID" value="NZ_RCZM01000001.1"/>
</dbReference>
<keyword evidence="2" id="KW-0732">Signal</keyword>
<protein>
    <recommendedName>
        <fullName evidence="3">Fibronectin type-III domain-containing protein</fullName>
    </recommendedName>
</protein>
<name>A0A502D2U1_9MICO</name>
<gene>
    <name evidence="4" type="ORF">EAH86_03340</name>
</gene>
<evidence type="ECO:0000313" key="4">
    <source>
        <dbReference type="EMBL" id="TPG19508.1"/>
    </source>
</evidence>
<dbReference type="EMBL" id="RCZM01000001">
    <property type="protein sequence ID" value="TPG19508.1"/>
    <property type="molecule type" value="Genomic_DNA"/>
</dbReference>
<feature type="domain" description="Fibronectin type-III" evidence="3">
    <location>
        <begin position="34"/>
        <end position="123"/>
    </location>
</feature>
<organism evidence="4 5">
    <name type="scientific">Pedococcus bigeumensis</name>
    <dbReference type="NCBI Taxonomy" id="433644"/>
    <lineage>
        <taxon>Bacteria</taxon>
        <taxon>Bacillati</taxon>
        <taxon>Actinomycetota</taxon>
        <taxon>Actinomycetes</taxon>
        <taxon>Micrococcales</taxon>
        <taxon>Intrasporangiaceae</taxon>
        <taxon>Pedococcus</taxon>
    </lineage>
</organism>
<evidence type="ECO:0000256" key="1">
    <source>
        <dbReference type="SAM" id="MobiDB-lite"/>
    </source>
</evidence>
<dbReference type="PROSITE" id="PS50853">
    <property type="entry name" value="FN3"/>
    <property type="match status" value="1"/>
</dbReference>
<evidence type="ECO:0000313" key="5">
    <source>
        <dbReference type="Proteomes" id="UP000317722"/>
    </source>
</evidence>